<reference evidence="2" key="1">
    <citation type="submission" date="2022-09" db="EMBL/GenBank/DDBJ databases">
        <title>Intensive care unit water sources are persistently colonized with multi-drug resistant bacteria and are the site of extensive horizontal gene transfer of antibiotic resistance genes.</title>
        <authorList>
            <person name="Diorio-Toth L."/>
        </authorList>
    </citation>
    <scope>NUCLEOTIDE SEQUENCE</scope>
    <source>
        <strain evidence="2">GD03686</strain>
    </source>
</reference>
<sequence>MSKKSSALFLQPTLLALAAAACASAVAQESTQSLSEVVVSASGFEQELKQAPASISVVTREELEKKTTAIWQMRYRG</sequence>
<proteinExistence type="predicted"/>
<protein>
    <recommendedName>
        <fullName evidence="4">TonB-dependent receptor</fullName>
    </recommendedName>
</protein>
<dbReference type="Proteomes" id="UP001161294">
    <property type="component" value="Unassembled WGS sequence"/>
</dbReference>
<keyword evidence="1" id="KW-0732">Signal</keyword>
<feature type="chain" id="PRO_5041255650" description="TonB-dependent receptor" evidence="1">
    <location>
        <begin position="28"/>
        <end position="77"/>
    </location>
</feature>
<evidence type="ECO:0000256" key="1">
    <source>
        <dbReference type="SAM" id="SignalP"/>
    </source>
</evidence>
<organism evidence="2 3">
    <name type="scientific">Comamonas aquatica</name>
    <dbReference type="NCBI Taxonomy" id="225991"/>
    <lineage>
        <taxon>Bacteria</taxon>
        <taxon>Pseudomonadati</taxon>
        <taxon>Pseudomonadota</taxon>
        <taxon>Betaproteobacteria</taxon>
        <taxon>Burkholderiales</taxon>
        <taxon>Comamonadaceae</taxon>
        <taxon>Comamonas</taxon>
    </lineage>
</organism>
<dbReference type="InterPro" id="IPR037066">
    <property type="entry name" value="Plug_dom_sf"/>
</dbReference>
<gene>
    <name evidence="2" type="ORF">N5J23_07145</name>
</gene>
<dbReference type="AlphaFoldDB" id="A0AA42W2G8"/>
<evidence type="ECO:0000313" key="2">
    <source>
        <dbReference type="EMBL" id="MDH2005318.1"/>
    </source>
</evidence>
<evidence type="ECO:0008006" key="4">
    <source>
        <dbReference type="Google" id="ProtNLM"/>
    </source>
</evidence>
<dbReference type="Gene3D" id="2.170.130.10">
    <property type="entry name" value="TonB-dependent receptor, plug domain"/>
    <property type="match status" value="1"/>
</dbReference>
<accession>A0AA42W2G8</accession>
<name>A0AA42W2G8_9BURK</name>
<dbReference type="PROSITE" id="PS51257">
    <property type="entry name" value="PROKAR_LIPOPROTEIN"/>
    <property type="match status" value="1"/>
</dbReference>
<dbReference type="RefSeq" id="WP_279844158.1">
    <property type="nucleotide sequence ID" value="NZ_JAOBZY010000010.1"/>
</dbReference>
<comment type="caution">
    <text evidence="2">The sequence shown here is derived from an EMBL/GenBank/DDBJ whole genome shotgun (WGS) entry which is preliminary data.</text>
</comment>
<dbReference type="SUPFAM" id="SSF56935">
    <property type="entry name" value="Porins"/>
    <property type="match status" value="1"/>
</dbReference>
<feature type="signal peptide" evidence="1">
    <location>
        <begin position="1"/>
        <end position="27"/>
    </location>
</feature>
<evidence type="ECO:0000313" key="3">
    <source>
        <dbReference type="Proteomes" id="UP001161294"/>
    </source>
</evidence>
<dbReference type="EMBL" id="JAOCJW010000010">
    <property type="protein sequence ID" value="MDH2005318.1"/>
    <property type="molecule type" value="Genomic_DNA"/>
</dbReference>